<comment type="caution">
    <text evidence="11">The sequence shown here is derived from an EMBL/GenBank/DDBJ whole genome shotgun (WGS) entry which is preliminary data.</text>
</comment>
<dbReference type="PANTHER" id="PTHR22854:SF2">
    <property type="entry name" value="INDOLE-3-GLYCEROL-PHOSPHATE SYNTHASE"/>
    <property type="match status" value="1"/>
</dbReference>
<reference evidence="11 12" key="1">
    <citation type="journal article" date="2009" name="Int. J. Syst. Evol. Microbiol.">
        <title>Paenibacillus contaminans sp. nov., isolated from a contaminated laboratory plate.</title>
        <authorList>
            <person name="Chou J.H."/>
            <person name="Lee J.H."/>
            <person name="Lin M.C."/>
            <person name="Chang P.S."/>
            <person name="Arun A.B."/>
            <person name="Young C.C."/>
            <person name="Chen W.M."/>
        </authorList>
    </citation>
    <scope>NUCLEOTIDE SEQUENCE [LARGE SCALE GENOMIC DNA]</scope>
    <source>
        <strain evidence="11 12">CKOBP-6</strain>
    </source>
</reference>
<dbReference type="UniPathway" id="UPA00035">
    <property type="reaction ID" value="UER00043"/>
</dbReference>
<dbReference type="OrthoDB" id="9804217at2"/>
<evidence type="ECO:0000256" key="1">
    <source>
        <dbReference type="ARBA" id="ARBA00001633"/>
    </source>
</evidence>
<dbReference type="EMBL" id="QMFB01000016">
    <property type="protein sequence ID" value="RAV18516.1"/>
    <property type="molecule type" value="Genomic_DNA"/>
</dbReference>
<dbReference type="SUPFAM" id="SSF51366">
    <property type="entry name" value="Ribulose-phoshate binding barrel"/>
    <property type="match status" value="1"/>
</dbReference>
<evidence type="ECO:0000256" key="3">
    <source>
        <dbReference type="ARBA" id="ARBA00008737"/>
    </source>
</evidence>
<accession>A0A329MGJ0</accession>
<dbReference type="Pfam" id="PF00218">
    <property type="entry name" value="IGPS"/>
    <property type="match status" value="1"/>
</dbReference>
<name>A0A329MGJ0_9BACL</name>
<dbReference type="NCBIfam" id="NF001373">
    <property type="entry name" value="PRK00278.1-6"/>
    <property type="match status" value="1"/>
</dbReference>
<keyword evidence="6 9" id="KW-0822">Tryptophan biosynthesis</keyword>
<dbReference type="NCBIfam" id="NF001377">
    <property type="entry name" value="PRK00278.2-4"/>
    <property type="match status" value="1"/>
</dbReference>
<evidence type="ECO:0000256" key="9">
    <source>
        <dbReference type="HAMAP-Rule" id="MF_00134"/>
    </source>
</evidence>
<dbReference type="Gene3D" id="3.20.20.70">
    <property type="entry name" value="Aldolase class I"/>
    <property type="match status" value="1"/>
</dbReference>
<dbReference type="CDD" id="cd00331">
    <property type="entry name" value="IGPS"/>
    <property type="match status" value="1"/>
</dbReference>
<evidence type="ECO:0000256" key="4">
    <source>
        <dbReference type="ARBA" id="ARBA00022605"/>
    </source>
</evidence>
<keyword evidence="5 9" id="KW-0210">Decarboxylase</keyword>
<evidence type="ECO:0000256" key="2">
    <source>
        <dbReference type="ARBA" id="ARBA00004696"/>
    </source>
</evidence>
<dbReference type="AlphaFoldDB" id="A0A329MGJ0"/>
<dbReference type="Proteomes" id="UP000250369">
    <property type="component" value="Unassembled WGS sequence"/>
</dbReference>
<keyword evidence="8 9" id="KW-0456">Lyase</keyword>
<evidence type="ECO:0000256" key="5">
    <source>
        <dbReference type="ARBA" id="ARBA00022793"/>
    </source>
</evidence>
<evidence type="ECO:0000313" key="12">
    <source>
        <dbReference type="Proteomes" id="UP000250369"/>
    </source>
</evidence>
<evidence type="ECO:0000256" key="7">
    <source>
        <dbReference type="ARBA" id="ARBA00023141"/>
    </source>
</evidence>
<dbReference type="InterPro" id="IPR001468">
    <property type="entry name" value="Indole-3-GlycerolPSynthase_CS"/>
</dbReference>
<comment type="catalytic activity">
    <reaction evidence="1 9">
        <text>1-(2-carboxyphenylamino)-1-deoxy-D-ribulose 5-phosphate + H(+) = (1S,2R)-1-C-(indol-3-yl)glycerol 3-phosphate + CO2 + H2O</text>
        <dbReference type="Rhea" id="RHEA:23476"/>
        <dbReference type="ChEBI" id="CHEBI:15377"/>
        <dbReference type="ChEBI" id="CHEBI:15378"/>
        <dbReference type="ChEBI" id="CHEBI:16526"/>
        <dbReference type="ChEBI" id="CHEBI:58613"/>
        <dbReference type="ChEBI" id="CHEBI:58866"/>
        <dbReference type="EC" id="4.1.1.48"/>
    </reaction>
</comment>
<dbReference type="InterPro" id="IPR011060">
    <property type="entry name" value="RibuloseP-bd_barrel"/>
</dbReference>
<dbReference type="InterPro" id="IPR013785">
    <property type="entry name" value="Aldolase_TIM"/>
</dbReference>
<proteinExistence type="inferred from homology"/>
<evidence type="ECO:0000256" key="6">
    <source>
        <dbReference type="ARBA" id="ARBA00022822"/>
    </source>
</evidence>
<dbReference type="PROSITE" id="PS00614">
    <property type="entry name" value="IGPS"/>
    <property type="match status" value="1"/>
</dbReference>
<dbReference type="InterPro" id="IPR045186">
    <property type="entry name" value="Indole-3-glycerol_P_synth"/>
</dbReference>
<feature type="domain" description="Indole-3-glycerol phosphate synthase" evidence="10">
    <location>
        <begin position="3"/>
        <end position="257"/>
    </location>
</feature>
<keyword evidence="7 9" id="KW-0057">Aromatic amino acid biosynthesis</keyword>
<keyword evidence="12" id="KW-1185">Reference proteome</keyword>
<dbReference type="InterPro" id="IPR013798">
    <property type="entry name" value="Indole-3-glycerol_P_synth_dom"/>
</dbReference>
<dbReference type="FunFam" id="3.20.20.70:FF:000024">
    <property type="entry name" value="Indole-3-glycerol phosphate synthase"/>
    <property type="match status" value="1"/>
</dbReference>
<evidence type="ECO:0000256" key="8">
    <source>
        <dbReference type="ARBA" id="ARBA00023239"/>
    </source>
</evidence>
<comment type="similarity">
    <text evidence="3 9">Belongs to the TrpC family.</text>
</comment>
<dbReference type="GO" id="GO:0004640">
    <property type="term" value="F:phosphoribosylanthranilate isomerase activity"/>
    <property type="evidence" value="ECO:0007669"/>
    <property type="project" value="TreeGrafter"/>
</dbReference>
<dbReference type="RefSeq" id="WP_113033687.1">
    <property type="nucleotide sequence ID" value="NZ_QMFB01000016.1"/>
</dbReference>
<protein>
    <recommendedName>
        <fullName evidence="9">Indole-3-glycerol phosphate synthase</fullName>
        <shortName evidence="9">IGPS</shortName>
        <ecNumber evidence="9">4.1.1.48</ecNumber>
    </recommendedName>
</protein>
<dbReference type="HAMAP" id="MF_00134_B">
    <property type="entry name" value="IGPS_B"/>
    <property type="match status" value="1"/>
</dbReference>
<dbReference type="EC" id="4.1.1.48" evidence="9"/>
<evidence type="ECO:0000313" key="11">
    <source>
        <dbReference type="EMBL" id="RAV18516.1"/>
    </source>
</evidence>
<dbReference type="PANTHER" id="PTHR22854">
    <property type="entry name" value="TRYPTOPHAN BIOSYNTHESIS PROTEIN"/>
    <property type="match status" value="1"/>
</dbReference>
<comment type="pathway">
    <text evidence="2 9">Amino-acid biosynthesis; L-tryptophan biosynthesis; L-tryptophan from chorismate: step 4/5.</text>
</comment>
<sequence length="267" mass="29717">MFLDRIVATKHKEVAALAERFTLVEAEKQIAAMPACRGFIRALTEGRKRRMGLIAEVKKASPSKGLIREDFHPVTLAKAYEEARTDCLSVLTDTDYFQGNNEYLQQVRAAVEVPILRKDFTIDYRHIYEARLIGADAVLLIAAILTTEQMREYLQLSRDLGLDALVEVHDEEELNRVLELDAQLIGINNRNLKTFVTDLQTTERLVGMIPQGKTIVSESGISRPEEIAYLSSVGAEAVLIGEHFMRQPIVGKAVEDLLDVPAAGGVV</sequence>
<evidence type="ECO:0000259" key="10">
    <source>
        <dbReference type="Pfam" id="PF00218"/>
    </source>
</evidence>
<gene>
    <name evidence="9" type="primary">trpC</name>
    <name evidence="11" type="ORF">DQG23_24750</name>
</gene>
<organism evidence="11 12">
    <name type="scientific">Paenibacillus contaminans</name>
    <dbReference type="NCBI Taxonomy" id="450362"/>
    <lineage>
        <taxon>Bacteria</taxon>
        <taxon>Bacillati</taxon>
        <taxon>Bacillota</taxon>
        <taxon>Bacilli</taxon>
        <taxon>Bacillales</taxon>
        <taxon>Paenibacillaceae</taxon>
        <taxon>Paenibacillus</taxon>
    </lineage>
</organism>
<dbReference type="GO" id="GO:0004425">
    <property type="term" value="F:indole-3-glycerol-phosphate synthase activity"/>
    <property type="evidence" value="ECO:0007669"/>
    <property type="project" value="UniProtKB-UniRule"/>
</dbReference>
<dbReference type="GO" id="GO:0000162">
    <property type="term" value="P:L-tryptophan biosynthetic process"/>
    <property type="evidence" value="ECO:0007669"/>
    <property type="project" value="UniProtKB-UniRule"/>
</dbReference>
<keyword evidence="4 9" id="KW-0028">Amino-acid biosynthesis</keyword>